<dbReference type="InterPro" id="IPR010982">
    <property type="entry name" value="Lambda_DNA-bd_dom_sf"/>
</dbReference>
<accession>A0ABZ2XD04</accession>
<dbReference type="CDD" id="cd00093">
    <property type="entry name" value="HTH_XRE"/>
    <property type="match status" value="1"/>
</dbReference>
<keyword evidence="3" id="KW-1185">Reference proteome</keyword>
<dbReference type="Pfam" id="PF22495">
    <property type="entry name" value="HTH_92"/>
    <property type="match status" value="1"/>
</dbReference>
<reference evidence="2 3" key="1">
    <citation type="submission" date="2024-04" db="EMBL/GenBank/DDBJ databases">
        <title>Dissimilatory iodate-reducing microorganisms contribute to the enrichment of iodine in groundwater.</title>
        <authorList>
            <person name="Jiang Z."/>
        </authorList>
    </citation>
    <scope>NUCLEOTIDE SEQUENCE [LARGE SCALE GENOMIC DNA]</scope>
    <source>
        <strain evidence="2 3">NCP973</strain>
    </source>
</reference>
<evidence type="ECO:0000313" key="2">
    <source>
        <dbReference type="EMBL" id="WZJ20516.1"/>
    </source>
</evidence>
<name>A0ABZ2XD04_9RHOO</name>
<evidence type="ECO:0000259" key="1">
    <source>
        <dbReference type="Pfam" id="PF22495"/>
    </source>
</evidence>
<dbReference type="Proteomes" id="UP001479520">
    <property type="component" value="Chromosome"/>
</dbReference>
<dbReference type="InterPro" id="IPR055172">
    <property type="entry name" value="HTH_RsaL-like"/>
</dbReference>
<sequence>MDKVLICTTGQDIRDLRDRMGMKQSDFWKRILVTQSGGSRYETGRTIPKQVLLLIHLAYGETKGAERLLKELRNGKSVETLQNISGKPRIRRAKPSASLHMGAA</sequence>
<dbReference type="SUPFAM" id="SSF47413">
    <property type="entry name" value="lambda repressor-like DNA-binding domains"/>
    <property type="match status" value="1"/>
</dbReference>
<proteinExistence type="predicted"/>
<gene>
    <name evidence="2" type="ORF">AADV58_11180</name>
</gene>
<dbReference type="EMBL" id="CP151406">
    <property type="protein sequence ID" value="WZJ20516.1"/>
    <property type="molecule type" value="Genomic_DNA"/>
</dbReference>
<protein>
    <submittedName>
        <fullName evidence="2">Helix-turn-helix transcriptional regulator</fullName>
    </submittedName>
</protein>
<feature type="domain" description="RsaL-like HTH" evidence="1">
    <location>
        <begin position="14"/>
        <end position="58"/>
    </location>
</feature>
<dbReference type="Gene3D" id="1.10.260.40">
    <property type="entry name" value="lambda repressor-like DNA-binding domains"/>
    <property type="match status" value="1"/>
</dbReference>
<evidence type="ECO:0000313" key="3">
    <source>
        <dbReference type="Proteomes" id="UP001479520"/>
    </source>
</evidence>
<dbReference type="RefSeq" id="WP_211226423.1">
    <property type="nucleotide sequence ID" value="NZ_CALFBA010000160.1"/>
</dbReference>
<organism evidence="2 3">
    <name type="scientific">Azonexus hydrophilus</name>
    <dbReference type="NCBI Taxonomy" id="418702"/>
    <lineage>
        <taxon>Bacteria</taxon>
        <taxon>Pseudomonadati</taxon>
        <taxon>Pseudomonadota</taxon>
        <taxon>Betaproteobacteria</taxon>
        <taxon>Rhodocyclales</taxon>
        <taxon>Azonexaceae</taxon>
        <taxon>Azonexus</taxon>
    </lineage>
</organism>
<dbReference type="InterPro" id="IPR001387">
    <property type="entry name" value="Cro/C1-type_HTH"/>
</dbReference>